<dbReference type="InterPro" id="IPR010992">
    <property type="entry name" value="IHF-like_DNA-bd_dom_sf"/>
</dbReference>
<sequence length="206" mass="22716">MAKYIMRELPKAFGRGKRLHSPRILIEGTTNLRDLAEQIARGTTFAAAEVEGMVGLLIDAMSDSIAAGYAVRIEGLGSFRAKLGYRKDVTPEIEAEGHRNAVSLRVAGIAFRPDKSFLHATGEACRLSRQKRQVYASPHTGQSERLTVAQAFLREHGVLRVKEYKQLVSLSHTAASAELRSFAEEGLLMRHGTRAQLVYTLPPSKD</sequence>
<dbReference type="RefSeq" id="WP_188807794.1">
    <property type="nucleotide sequence ID" value="NZ_BMPU01000002.1"/>
</dbReference>
<accession>A0ABQ2H8B7</accession>
<keyword evidence="1" id="KW-0238">DNA-binding</keyword>
<dbReference type="Pfam" id="PF18291">
    <property type="entry name" value="HU-HIG"/>
    <property type="match status" value="1"/>
</dbReference>
<dbReference type="Gene3D" id="1.10.10.10">
    <property type="entry name" value="Winged helix-like DNA-binding domain superfamily/Winged helix DNA-binding domain"/>
    <property type="match status" value="1"/>
</dbReference>
<dbReference type="Proteomes" id="UP000653477">
    <property type="component" value="Unassembled WGS sequence"/>
</dbReference>
<protein>
    <recommendedName>
        <fullName evidence="2">HU domain-containing protein</fullName>
    </recommendedName>
</protein>
<dbReference type="Gene3D" id="4.10.520.10">
    <property type="entry name" value="IHF-like DNA-binding proteins"/>
    <property type="match status" value="1"/>
</dbReference>
<keyword evidence="4" id="KW-1185">Reference proteome</keyword>
<gene>
    <name evidence="3" type="ORF">GCM10007088_07430</name>
</gene>
<dbReference type="InterPro" id="IPR041607">
    <property type="entry name" value="HU-HIG"/>
</dbReference>
<evidence type="ECO:0000313" key="4">
    <source>
        <dbReference type="Proteomes" id="UP000653477"/>
    </source>
</evidence>
<name>A0ABQ2H8B7_9PORP</name>
<evidence type="ECO:0000256" key="1">
    <source>
        <dbReference type="ARBA" id="ARBA00023125"/>
    </source>
</evidence>
<feature type="domain" description="HU" evidence="2">
    <location>
        <begin position="2"/>
        <end position="124"/>
    </location>
</feature>
<proteinExistence type="predicted"/>
<reference evidence="4" key="1">
    <citation type="journal article" date="2019" name="Int. J. Syst. Evol. Microbiol.">
        <title>The Global Catalogue of Microorganisms (GCM) 10K type strain sequencing project: providing services to taxonomists for standard genome sequencing and annotation.</title>
        <authorList>
            <consortium name="The Broad Institute Genomics Platform"/>
            <consortium name="The Broad Institute Genome Sequencing Center for Infectious Disease"/>
            <person name="Wu L."/>
            <person name="Ma J."/>
        </authorList>
    </citation>
    <scope>NUCLEOTIDE SEQUENCE [LARGE SCALE GENOMIC DNA]</scope>
    <source>
        <strain evidence="4">JCM 30531</strain>
    </source>
</reference>
<dbReference type="InterPro" id="IPR005902">
    <property type="entry name" value="HU_DNA-bd_put"/>
</dbReference>
<comment type="caution">
    <text evidence="3">The sequence shown here is derived from an EMBL/GenBank/DDBJ whole genome shotgun (WGS) entry which is preliminary data.</text>
</comment>
<organism evidence="3 4">
    <name type="scientific">Porphyromonas pasteri</name>
    <dbReference type="NCBI Taxonomy" id="1583331"/>
    <lineage>
        <taxon>Bacteria</taxon>
        <taxon>Pseudomonadati</taxon>
        <taxon>Bacteroidota</taxon>
        <taxon>Bacteroidia</taxon>
        <taxon>Bacteroidales</taxon>
        <taxon>Porphyromonadaceae</taxon>
        <taxon>Porphyromonas</taxon>
    </lineage>
</organism>
<evidence type="ECO:0000313" key="3">
    <source>
        <dbReference type="EMBL" id="GGM51346.1"/>
    </source>
</evidence>
<dbReference type="SUPFAM" id="SSF47729">
    <property type="entry name" value="IHF-like DNA-binding proteins"/>
    <property type="match status" value="1"/>
</dbReference>
<evidence type="ECO:0000259" key="2">
    <source>
        <dbReference type="Pfam" id="PF18291"/>
    </source>
</evidence>
<dbReference type="NCBIfam" id="TIGR01201">
    <property type="entry name" value="HU_rel"/>
    <property type="match status" value="1"/>
</dbReference>
<dbReference type="EMBL" id="BMPU01000002">
    <property type="protein sequence ID" value="GGM51346.1"/>
    <property type="molecule type" value="Genomic_DNA"/>
</dbReference>
<dbReference type="InterPro" id="IPR036388">
    <property type="entry name" value="WH-like_DNA-bd_sf"/>
</dbReference>